<organism evidence="2">
    <name type="scientific">bioreactor metagenome</name>
    <dbReference type="NCBI Taxonomy" id="1076179"/>
    <lineage>
        <taxon>unclassified sequences</taxon>
        <taxon>metagenomes</taxon>
        <taxon>ecological metagenomes</taxon>
    </lineage>
</organism>
<comment type="caution">
    <text evidence="2">The sequence shown here is derived from an EMBL/GenBank/DDBJ whole genome shotgun (WGS) entry which is preliminary data.</text>
</comment>
<name>A0A645FHF8_9ZZZZ</name>
<protein>
    <submittedName>
        <fullName evidence="2">Uncharacterized protein</fullName>
    </submittedName>
</protein>
<accession>A0A645FHF8</accession>
<gene>
    <name evidence="2" type="ORF">SDC9_161191</name>
</gene>
<dbReference type="AlphaFoldDB" id="A0A645FHF8"/>
<keyword evidence="1" id="KW-1133">Transmembrane helix</keyword>
<feature type="transmembrane region" description="Helical" evidence="1">
    <location>
        <begin position="64"/>
        <end position="84"/>
    </location>
</feature>
<evidence type="ECO:0000256" key="1">
    <source>
        <dbReference type="SAM" id="Phobius"/>
    </source>
</evidence>
<reference evidence="2" key="1">
    <citation type="submission" date="2019-08" db="EMBL/GenBank/DDBJ databases">
        <authorList>
            <person name="Kucharzyk K."/>
            <person name="Murdoch R.W."/>
            <person name="Higgins S."/>
            <person name="Loffler F."/>
        </authorList>
    </citation>
    <scope>NUCLEOTIDE SEQUENCE</scope>
</reference>
<proteinExistence type="predicted"/>
<keyword evidence="1" id="KW-0812">Transmembrane</keyword>
<dbReference type="EMBL" id="VSSQ01060419">
    <property type="protein sequence ID" value="MPN13865.1"/>
    <property type="molecule type" value="Genomic_DNA"/>
</dbReference>
<sequence length="87" mass="10117">MDLEISSKETHFFLVLKESSPANSTERLTIRGVTYTGTHLCSVIQKIDTSTKASGMYIKRIFMYFKKLFFFFIIVTKTTIFGKYKKI</sequence>
<keyword evidence="1" id="KW-0472">Membrane</keyword>
<evidence type="ECO:0000313" key="2">
    <source>
        <dbReference type="EMBL" id="MPN13865.1"/>
    </source>
</evidence>